<name>A0A5E3ZXJ7_9ACTN</name>
<evidence type="ECO:0000259" key="1">
    <source>
        <dbReference type="PROSITE" id="PS50164"/>
    </source>
</evidence>
<dbReference type="InterPro" id="IPR035901">
    <property type="entry name" value="GIY-YIG_endonuc_sf"/>
</dbReference>
<protein>
    <recommendedName>
        <fullName evidence="1">GIY-YIG domain-containing protein</fullName>
    </recommendedName>
</protein>
<dbReference type="CDD" id="cd00719">
    <property type="entry name" value="GIY-YIG_SF"/>
    <property type="match status" value="1"/>
</dbReference>
<dbReference type="Proteomes" id="UP000324288">
    <property type="component" value="Chromosome"/>
</dbReference>
<organism evidence="2 3">
    <name type="scientific">Lawsonella clevelandensis</name>
    <dbReference type="NCBI Taxonomy" id="1528099"/>
    <lineage>
        <taxon>Bacteria</taxon>
        <taxon>Bacillati</taxon>
        <taxon>Actinomycetota</taxon>
        <taxon>Actinomycetes</taxon>
        <taxon>Mycobacteriales</taxon>
        <taxon>Lawsonellaceae</taxon>
        <taxon>Lawsonella</taxon>
    </lineage>
</organism>
<keyword evidence="3" id="KW-1185">Reference proteome</keyword>
<dbReference type="SUPFAM" id="SSF82771">
    <property type="entry name" value="GIY-YIG endonuclease"/>
    <property type="match status" value="1"/>
</dbReference>
<dbReference type="RefSeq" id="WP_148417706.1">
    <property type="nucleotide sequence ID" value="NZ_LR584267.1"/>
</dbReference>
<dbReference type="InterPro" id="IPR000305">
    <property type="entry name" value="GIY-YIG_endonuc"/>
</dbReference>
<dbReference type="AlphaFoldDB" id="A0A5E3ZXJ7"/>
<feature type="domain" description="GIY-YIG" evidence="1">
    <location>
        <begin position="23"/>
        <end position="95"/>
    </location>
</feature>
<evidence type="ECO:0000313" key="2">
    <source>
        <dbReference type="EMBL" id="VHO00983.1"/>
    </source>
</evidence>
<sequence>MARFTRWSVTGVSSVAALFDLTDKRGIYVLEFGNGEQYVGQTVNIAHRFTSHVHGSKHHKAWQDIVALSFKALPNEDLDTAEYQEIQRRRAKGIKLRNKIFNSGHTEPTPLDEVVTVEQQRHWALGDADYGWDKELLAMATPRFKEPRSRLYQNTYAKGDRKLYNLVLDDLAYVVANVIPSPAQTVGRFWTLSAYPSTAGGRFATLNVGTTELEYFLVMP</sequence>
<evidence type="ECO:0000313" key="3">
    <source>
        <dbReference type="Proteomes" id="UP000324288"/>
    </source>
</evidence>
<reference evidence="2 3" key="1">
    <citation type="submission" date="2019-04" db="EMBL/GenBank/DDBJ databases">
        <authorList>
            <person name="Seth-Smith MB H."/>
            <person name="Seth-Smith H."/>
        </authorList>
    </citation>
    <scope>NUCLEOTIDE SEQUENCE [LARGE SCALE GENOMIC DNA]</scope>
    <source>
        <strain evidence="2">USB-603019</strain>
    </source>
</reference>
<proteinExistence type="predicted"/>
<dbReference type="EMBL" id="LR584267">
    <property type="protein sequence ID" value="VHO00983.1"/>
    <property type="molecule type" value="Genomic_DNA"/>
</dbReference>
<dbReference type="Pfam" id="PF01541">
    <property type="entry name" value="GIY-YIG"/>
    <property type="match status" value="1"/>
</dbReference>
<accession>A0A5E3ZXJ7</accession>
<gene>
    <name evidence="2" type="ORF">LC603019_01066</name>
</gene>
<dbReference type="PROSITE" id="PS50164">
    <property type="entry name" value="GIY_YIG"/>
    <property type="match status" value="1"/>
</dbReference>